<dbReference type="RefSeq" id="XP_044551629.1">
    <property type="nucleotide sequence ID" value="XM_044688060.1"/>
</dbReference>
<feature type="region of interest" description="Disordered" evidence="2">
    <location>
        <begin position="1"/>
        <end position="35"/>
    </location>
</feature>
<dbReference type="InterPro" id="IPR027482">
    <property type="entry name" value="Sec1-like_dom2"/>
</dbReference>
<evidence type="ECO:0000256" key="1">
    <source>
        <dbReference type="ARBA" id="ARBA00009884"/>
    </source>
</evidence>
<evidence type="ECO:0000313" key="3">
    <source>
        <dbReference type="EMBL" id="KAG2387637.1"/>
    </source>
</evidence>
<keyword evidence="4" id="KW-1185">Reference proteome</keyword>
<protein>
    <submittedName>
        <fullName evidence="3">Uncharacterized protein</fullName>
    </submittedName>
</protein>
<name>A0AA88GRQ9_NAELO</name>
<reference evidence="3 4" key="1">
    <citation type="journal article" date="2018" name="BMC Genomics">
        <title>The genome of Naegleria lovaniensis, the basis for a comparative approach to unravel pathogenicity factors of the human pathogenic amoeba N. fowleri.</title>
        <authorList>
            <person name="Liechti N."/>
            <person name="Schurch N."/>
            <person name="Bruggmann R."/>
            <person name="Wittwer M."/>
        </authorList>
    </citation>
    <scope>NUCLEOTIDE SEQUENCE [LARGE SCALE GENOMIC DNA]</scope>
    <source>
        <strain evidence="3 4">ATCC 30569</strain>
    </source>
</reference>
<dbReference type="EMBL" id="PYSW02000012">
    <property type="protein sequence ID" value="KAG2387637.1"/>
    <property type="molecule type" value="Genomic_DNA"/>
</dbReference>
<dbReference type="SUPFAM" id="SSF56815">
    <property type="entry name" value="Sec1/munc18-like (SM) proteins"/>
    <property type="match status" value="1"/>
</dbReference>
<dbReference type="GO" id="GO:0016192">
    <property type="term" value="P:vesicle-mediated transport"/>
    <property type="evidence" value="ECO:0007669"/>
    <property type="project" value="InterPro"/>
</dbReference>
<comment type="caution">
    <text evidence="3">The sequence shown here is derived from an EMBL/GenBank/DDBJ whole genome shotgun (WGS) entry which is preliminary data.</text>
</comment>
<dbReference type="InterPro" id="IPR001619">
    <property type="entry name" value="Sec1-like"/>
</dbReference>
<dbReference type="Gene3D" id="3.40.50.2060">
    <property type="match status" value="1"/>
</dbReference>
<accession>A0AA88GRQ9</accession>
<sequence>MLSNQPLDDSKSDGGGSERSSVNLGAGGGDPQKKALKKPVKSVIPKLQNCSVNLSLFRKVAADELRELIEEVQVPNPHKAFVFDPELISSLSLIVPYSFFIPKGTGASEPEIGVLKQEKIQFKTVVGSVFYITRPRMDLLKIMSSQINHIVSGSGSSHNPVPNIYVVFVPRRTLICEVMLEKMNILQHIQKPLLEFSLDFIPFDNDLLSMELPNAFREFEIDGDYSALYSVARSVMKLQSVYGVIPNIKYVGKSAKMAFEILQDLKHKSENVLNQVNPSIGNLIFLDRRVDLVSPLVTPLTYEGLLDLFYKIQNNLVTIPFLSQPVTKKEDGDKNEKEQEVRRVPTRLPLNDDDEVFKQIRHLNFLGVGAKLQSITEEIDKIYEEKKNLVSLEDIKAYFQQLPEVQQKHKDLTTHITIATEIKKETSKQEFRRRIRTEQDILLGEDPKACIEYIETCIIRQDSLTSVLRLICLYSIVRNGLSQSEYDHLRQELIHSYGHFVVLSLKNLEEAGLLKKSASKINWSTTPFGIMKKGLNLVAQDQIDETSQKNMAYVHSGYAPMSCRIIQESLTNSKWENLKYLFKGSEHVEFIGESMTPTMLSSDVTVVVFLGGCTLAEISALRSLSNHRFIILTTKIINSDNFISSMLEKL</sequence>
<dbReference type="GeneID" id="68093687"/>
<evidence type="ECO:0000256" key="2">
    <source>
        <dbReference type="SAM" id="MobiDB-lite"/>
    </source>
</evidence>
<dbReference type="Proteomes" id="UP000816034">
    <property type="component" value="Unassembled WGS sequence"/>
</dbReference>
<gene>
    <name evidence="3" type="ORF">C9374_001231</name>
</gene>
<dbReference type="InterPro" id="IPR043154">
    <property type="entry name" value="Sec-1-like_dom1"/>
</dbReference>
<dbReference type="InterPro" id="IPR043155">
    <property type="entry name" value="VPS33_dom3b"/>
</dbReference>
<organism evidence="3 4">
    <name type="scientific">Naegleria lovaniensis</name>
    <name type="common">Amoeba</name>
    <dbReference type="NCBI Taxonomy" id="51637"/>
    <lineage>
        <taxon>Eukaryota</taxon>
        <taxon>Discoba</taxon>
        <taxon>Heterolobosea</taxon>
        <taxon>Tetramitia</taxon>
        <taxon>Eutetramitia</taxon>
        <taxon>Vahlkampfiidae</taxon>
        <taxon>Naegleria</taxon>
    </lineage>
</organism>
<dbReference type="Gene3D" id="3.40.50.1910">
    <property type="match status" value="3"/>
</dbReference>
<comment type="similarity">
    <text evidence="1">Belongs to the STXBP/unc-18/SEC1 family.</text>
</comment>
<proteinExistence type="inferred from homology"/>
<dbReference type="Gene3D" id="1.25.40.850">
    <property type="match status" value="1"/>
</dbReference>
<dbReference type="PANTHER" id="PTHR11679">
    <property type="entry name" value="VESICLE PROTEIN SORTING-ASSOCIATED"/>
    <property type="match status" value="1"/>
</dbReference>
<evidence type="ECO:0000313" key="4">
    <source>
        <dbReference type="Proteomes" id="UP000816034"/>
    </source>
</evidence>
<dbReference type="AlphaFoldDB" id="A0AA88GRQ9"/>
<dbReference type="InterPro" id="IPR036045">
    <property type="entry name" value="Sec1-like_sf"/>
</dbReference>
<dbReference type="Pfam" id="PF00995">
    <property type="entry name" value="Sec1"/>
    <property type="match status" value="1"/>
</dbReference>